<dbReference type="RefSeq" id="XP_020044493.1">
    <property type="nucleotide sequence ID" value="XM_020188593.1"/>
</dbReference>
<feature type="region of interest" description="Disordered" evidence="3">
    <location>
        <begin position="1"/>
        <end position="38"/>
    </location>
</feature>
<comment type="similarity">
    <text evidence="2">Belongs to the RGI1 family.</text>
</comment>
<dbReference type="InParanoid" id="A0A1D2V920"/>
<dbReference type="InterPro" id="IPR038235">
    <property type="entry name" value="RGI1_sf"/>
</dbReference>
<feature type="compositionally biased region" description="Basic residues" evidence="3">
    <location>
        <begin position="21"/>
        <end position="35"/>
    </location>
</feature>
<dbReference type="AlphaFoldDB" id="A0A1D2V920"/>
<reference evidence="5" key="1">
    <citation type="submission" date="2016-05" db="EMBL/GenBank/DDBJ databases">
        <title>Comparative genomics of biotechnologically important yeasts.</title>
        <authorList>
            <consortium name="DOE Joint Genome Institute"/>
            <person name="Riley R."/>
            <person name="Haridas S."/>
            <person name="Wolfe K.H."/>
            <person name="Lopes M.R."/>
            <person name="Hittinger C.T."/>
            <person name="Goker M."/>
            <person name="Salamov A."/>
            <person name="Wisecaver J."/>
            <person name="Long T.M."/>
            <person name="Aerts A.L."/>
            <person name="Barry K."/>
            <person name="Choi C."/>
            <person name="Clum A."/>
            <person name="Coughlan A.Y."/>
            <person name="Deshpande S."/>
            <person name="Douglass A.P."/>
            <person name="Hanson S.J."/>
            <person name="Klenk H.-P."/>
            <person name="Labutti K."/>
            <person name="Lapidus A."/>
            <person name="Lindquist E."/>
            <person name="Lipzen A."/>
            <person name="Meier-Kolthoff J.P."/>
            <person name="Ohm R.A."/>
            <person name="Otillar R.P."/>
            <person name="Pangilinan J."/>
            <person name="Peng Y."/>
            <person name="Rokas A."/>
            <person name="Rosa C.A."/>
            <person name="Scheuner C."/>
            <person name="Sibirny A.A."/>
            <person name="Slot J.C."/>
            <person name="Stielow J.B."/>
            <person name="Sun H."/>
            <person name="Kurtzman C.P."/>
            <person name="Blackwell M."/>
            <person name="Grigoriev I.V."/>
            <person name="Jeffries T.W."/>
        </authorList>
    </citation>
    <scope>NUCLEOTIDE SEQUENCE [LARGE SCALE GENOMIC DNA]</scope>
    <source>
        <strain evidence="5">DSM 1968</strain>
    </source>
</reference>
<gene>
    <name evidence="4" type="ORF">ASCRUDRAFT_10447</name>
</gene>
<dbReference type="GeneID" id="30962229"/>
<proteinExistence type="inferred from homology"/>
<evidence type="ECO:0000256" key="3">
    <source>
        <dbReference type="SAM" id="MobiDB-lite"/>
    </source>
</evidence>
<dbReference type="Gene3D" id="3.40.1000.40">
    <property type="entry name" value="Respiratory growth induced protein 1"/>
    <property type="match status" value="1"/>
</dbReference>
<evidence type="ECO:0000256" key="1">
    <source>
        <dbReference type="ARBA" id="ARBA00003033"/>
    </source>
</evidence>
<name>A0A1D2V920_9ASCO</name>
<evidence type="ECO:0000313" key="5">
    <source>
        <dbReference type="Proteomes" id="UP000095038"/>
    </source>
</evidence>
<keyword evidence="5" id="KW-1185">Reference proteome</keyword>
<comment type="function">
    <text evidence="1">Involved in the control of energetic metabolism and significantly contribute to cell fitness, especially under respiratory growth conditions.</text>
</comment>
<dbReference type="FunCoup" id="A0A1D2V920">
    <property type="interactions" value="76"/>
</dbReference>
<evidence type="ECO:0000313" key="4">
    <source>
        <dbReference type="EMBL" id="ODV58186.1"/>
    </source>
</evidence>
<feature type="compositionally biased region" description="Polar residues" evidence="3">
    <location>
        <begin position="1"/>
        <end position="19"/>
    </location>
</feature>
<accession>A0A1D2V920</accession>
<dbReference type="Proteomes" id="UP000095038">
    <property type="component" value="Unassembled WGS sequence"/>
</dbReference>
<evidence type="ECO:0000256" key="2">
    <source>
        <dbReference type="ARBA" id="ARBA00009268"/>
    </source>
</evidence>
<dbReference type="InterPro" id="IPR022554">
    <property type="entry name" value="RGI1"/>
</dbReference>
<dbReference type="Pfam" id="PF10843">
    <property type="entry name" value="RGI1"/>
    <property type="match status" value="1"/>
</dbReference>
<protein>
    <submittedName>
        <fullName evidence="4">Uncharacterized protein</fullName>
    </submittedName>
</protein>
<dbReference type="GO" id="GO:0006112">
    <property type="term" value="P:energy reserve metabolic process"/>
    <property type="evidence" value="ECO:0007669"/>
    <property type="project" value="InterPro"/>
</dbReference>
<organism evidence="4 5">
    <name type="scientific">Ascoidea rubescens DSM 1968</name>
    <dbReference type="NCBI Taxonomy" id="1344418"/>
    <lineage>
        <taxon>Eukaryota</taxon>
        <taxon>Fungi</taxon>
        <taxon>Dikarya</taxon>
        <taxon>Ascomycota</taxon>
        <taxon>Saccharomycotina</taxon>
        <taxon>Saccharomycetes</taxon>
        <taxon>Ascoideaceae</taxon>
        <taxon>Ascoidea</taxon>
    </lineage>
</organism>
<sequence length="174" mass="19602">MSDILSSIENTLAGNNQASGKKGKKGGKKGGKKLGKTSGNSDIRLFDDLETFQLYLQSEEDDQIHAQVSYIPQFVLNSCHNDPEKIKPSMNKKNKKFVRHLNQHIKKNLLTTLPESTGFSDMQLKLDDTIDTPDKLTYKYTDHGDHSNKLKVEVEVGCFSDNANVFIDYKTYPC</sequence>
<dbReference type="OrthoDB" id="4082176at2759"/>
<dbReference type="EMBL" id="KV454494">
    <property type="protein sequence ID" value="ODV58186.1"/>
    <property type="molecule type" value="Genomic_DNA"/>
</dbReference>